<dbReference type="PANTHER" id="PTHR36932:SF1">
    <property type="entry name" value="CAPSULAR POLYSACCHARIDE BIOSYNTHESIS PROTEIN"/>
    <property type="match status" value="1"/>
</dbReference>
<proteinExistence type="predicted"/>
<evidence type="ECO:0000313" key="2">
    <source>
        <dbReference type="Proteomes" id="UP001221189"/>
    </source>
</evidence>
<reference evidence="1 2" key="1">
    <citation type="submission" date="2022-10" db="EMBL/GenBank/DDBJ databases">
        <title>Paucibacter sp. hw1 Genome sequencing.</title>
        <authorList>
            <person name="Park S."/>
        </authorList>
    </citation>
    <scope>NUCLEOTIDE SEQUENCE [LARGE SCALE GENOMIC DNA]</scope>
    <source>
        <strain evidence="2">hw1</strain>
    </source>
</reference>
<dbReference type="Proteomes" id="UP001221189">
    <property type="component" value="Unassembled WGS sequence"/>
</dbReference>
<accession>A0ABT5KB90</accession>
<keyword evidence="2" id="KW-1185">Reference proteome</keyword>
<dbReference type="GO" id="GO:0016874">
    <property type="term" value="F:ligase activity"/>
    <property type="evidence" value="ECO:0007669"/>
    <property type="project" value="UniProtKB-KW"/>
</dbReference>
<dbReference type="InterPro" id="IPR042099">
    <property type="entry name" value="ANL_N_sf"/>
</dbReference>
<keyword evidence="1" id="KW-0436">Ligase</keyword>
<dbReference type="Gene3D" id="3.40.50.12780">
    <property type="entry name" value="N-terminal domain of ligase-like"/>
    <property type="match status" value="1"/>
</dbReference>
<protein>
    <submittedName>
        <fullName evidence="1">Phenylacetate--CoA ligase family protein</fullName>
    </submittedName>
</protein>
<dbReference type="InterPro" id="IPR053158">
    <property type="entry name" value="CapK_Type1_Caps_Biosynth"/>
</dbReference>
<dbReference type="RefSeq" id="WP_273599526.1">
    <property type="nucleotide sequence ID" value="NZ_JAQQXT010000003.1"/>
</dbReference>
<name>A0ABT5KB90_9BURK</name>
<sequence length="447" mass="49553">MYASAIQTERIAQQQSQRLQALLRAAQATPFYRPLLQGRDLTQLKLQELPVISKAGLMQAFEQHVSDPLLKLTELQALCRDPGRVAERYLGRYTVWESSGSSGQPGVYVQDEAAMAVYENLEGTRRSSPRPWARLWDPLYLSERFAFVGALTGNSGGHFASHVSVERLRRAQPWMTRQWRSFSILQPTSALIAQLDAFAPSIIATYPTAALLLAEEFERGALHCSPQEIWTGGETLSAAMRKRIECAFGCALRNSYGASEFLPLAWECEQGHLHLNADWVILEPVDAQYRPTPLGQCSHTSLLTNLANHVQPLIRYDIGDSVTLAAERCACGSALPVLQVQGRRDDMLYLSDRSGGRLALLPLALTTVLEDEAGLFDFQLQQLGPAALRLQLGATADHSRSAREHCRRVLHRFLLAQGCSDISLSICSGQAFKRGRSGKQKRILAMP</sequence>
<gene>
    <name evidence="1" type="ORF">PRZ03_06415</name>
</gene>
<organism evidence="1 2">
    <name type="scientific">Roseateles albus</name>
    <dbReference type="NCBI Taxonomy" id="2987525"/>
    <lineage>
        <taxon>Bacteria</taxon>
        <taxon>Pseudomonadati</taxon>
        <taxon>Pseudomonadota</taxon>
        <taxon>Betaproteobacteria</taxon>
        <taxon>Burkholderiales</taxon>
        <taxon>Sphaerotilaceae</taxon>
        <taxon>Roseateles</taxon>
    </lineage>
</organism>
<comment type="caution">
    <text evidence="1">The sequence shown here is derived from an EMBL/GenBank/DDBJ whole genome shotgun (WGS) entry which is preliminary data.</text>
</comment>
<dbReference type="SUPFAM" id="SSF56801">
    <property type="entry name" value="Acetyl-CoA synthetase-like"/>
    <property type="match status" value="1"/>
</dbReference>
<evidence type="ECO:0000313" key="1">
    <source>
        <dbReference type="EMBL" id="MDC8771198.1"/>
    </source>
</evidence>
<dbReference type="PANTHER" id="PTHR36932">
    <property type="entry name" value="CAPSULAR POLYSACCHARIDE BIOSYNTHESIS PROTEIN"/>
    <property type="match status" value="1"/>
</dbReference>
<dbReference type="EMBL" id="JAQQXT010000003">
    <property type="protein sequence ID" value="MDC8771198.1"/>
    <property type="molecule type" value="Genomic_DNA"/>
</dbReference>